<feature type="transmembrane region" description="Helical" evidence="4">
    <location>
        <begin position="261"/>
        <end position="278"/>
    </location>
</feature>
<feature type="transmembrane region" description="Helical" evidence="4">
    <location>
        <begin position="330"/>
        <end position="348"/>
    </location>
</feature>
<feature type="transmembrane region" description="Helical" evidence="4">
    <location>
        <begin position="143"/>
        <end position="162"/>
    </location>
</feature>
<feature type="transmembrane region" description="Helical" evidence="4">
    <location>
        <begin position="626"/>
        <end position="648"/>
    </location>
</feature>
<evidence type="ECO:0000256" key="3">
    <source>
        <dbReference type="PIRNR" id="PIRNR028739"/>
    </source>
</evidence>
<dbReference type="InterPro" id="IPR002666">
    <property type="entry name" value="Folate_carrier"/>
</dbReference>
<feature type="transmembrane region" description="Helical" evidence="4">
    <location>
        <begin position="51"/>
        <end position="74"/>
    </location>
</feature>
<feature type="transmembrane region" description="Helical" evidence="4">
    <location>
        <begin position="298"/>
        <end position="318"/>
    </location>
</feature>
<evidence type="ECO:0000256" key="4">
    <source>
        <dbReference type="SAM" id="Phobius"/>
    </source>
</evidence>
<comment type="similarity">
    <text evidence="2 3">Belongs to the reduced folate carrier (RFC) transporter (TC 2.A.48) family.</text>
</comment>
<dbReference type="NCBIfam" id="TIGR00806">
    <property type="entry name" value="rfc"/>
    <property type="match status" value="2"/>
</dbReference>
<dbReference type="SUPFAM" id="SSF103473">
    <property type="entry name" value="MFS general substrate transporter"/>
    <property type="match status" value="2"/>
</dbReference>
<keyword evidence="3" id="KW-0813">Transport</keyword>
<dbReference type="GO" id="GO:0015350">
    <property type="term" value="F:methotrexate transmembrane transporter activity"/>
    <property type="evidence" value="ECO:0007669"/>
    <property type="project" value="InterPro"/>
</dbReference>
<dbReference type="PIRSF" id="PIRSF500793">
    <property type="entry name" value="Folate_transporter_1"/>
    <property type="match status" value="1"/>
</dbReference>
<dbReference type="PIRSF" id="PIRSF028739">
    <property type="entry name" value="Folate_carrier"/>
    <property type="match status" value="1"/>
</dbReference>
<keyword evidence="6" id="KW-1185">Reference proteome</keyword>
<gene>
    <name evidence="5" type="ORF">PECUL_23A000743</name>
</gene>
<keyword evidence="3 4" id="KW-0472">Membrane</keyword>
<feature type="transmembrane region" description="Helical" evidence="4">
    <location>
        <begin position="360"/>
        <end position="379"/>
    </location>
</feature>
<reference evidence="5" key="1">
    <citation type="submission" date="2022-03" db="EMBL/GenBank/DDBJ databases">
        <authorList>
            <person name="Alioto T."/>
            <person name="Alioto T."/>
            <person name="Gomez Garrido J."/>
        </authorList>
    </citation>
    <scope>NUCLEOTIDE SEQUENCE</scope>
</reference>
<feature type="transmembrane region" description="Helical" evidence="4">
    <location>
        <begin position="509"/>
        <end position="532"/>
    </location>
</feature>
<feature type="transmembrane region" description="Helical" evidence="4">
    <location>
        <begin position="814"/>
        <end position="837"/>
    </location>
</feature>
<feature type="transmembrane region" description="Helical" evidence="4">
    <location>
        <begin position="428"/>
        <end position="449"/>
    </location>
</feature>
<comment type="subcellular location">
    <subcellularLocation>
        <location evidence="1">Membrane</location>
        <topology evidence="1">Multi-pass membrane protein</topology>
    </subcellularLocation>
</comment>
<keyword evidence="4" id="KW-0812">Transmembrane</keyword>
<accession>A0AAD1RAD5</accession>
<feature type="transmembrane region" description="Helical" evidence="4">
    <location>
        <begin position="386"/>
        <end position="408"/>
    </location>
</feature>
<feature type="transmembrane region" description="Helical" evidence="4">
    <location>
        <begin position="569"/>
        <end position="589"/>
    </location>
</feature>
<name>A0AAD1RAD5_PELCU</name>
<dbReference type="GO" id="GO:0005886">
    <property type="term" value="C:plasma membrane"/>
    <property type="evidence" value="ECO:0007669"/>
    <property type="project" value="UniProtKB-UniRule"/>
</dbReference>
<dbReference type="Gene3D" id="1.20.1250.20">
    <property type="entry name" value="MFS general substrate transporter like domains"/>
    <property type="match status" value="2"/>
</dbReference>
<dbReference type="PANTHER" id="PTHR10686">
    <property type="entry name" value="FOLATE TRANSPORTER"/>
    <property type="match status" value="1"/>
</dbReference>
<dbReference type="GO" id="GO:0008518">
    <property type="term" value="F:folate:monoatomic anion antiporter activity"/>
    <property type="evidence" value="ECO:0007669"/>
    <property type="project" value="InterPro"/>
</dbReference>
<dbReference type="GO" id="GO:0015234">
    <property type="term" value="F:thiamine transmembrane transporter activity"/>
    <property type="evidence" value="ECO:0007669"/>
    <property type="project" value="TreeGrafter"/>
</dbReference>
<feature type="transmembrane region" description="Helical" evidence="4">
    <location>
        <begin position="168"/>
        <end position="190"/>
    </location>
</feature>
<dbReference type="InterPro" id="IPR036259">
    <property type="entry name" value="MFS_trans_sf"/>
</dbReference>
<feature type="transmembrane region" description="Helical" evidence="4">
    <location>
        <begin position="470"/>
        <end position="489"/>
    </location>
</feature>
<dbReference type="Proteomes" id="UP001295444">
    <property type="component" value="Chromosome 02"/>
</dbReference>
<feature type="transmembrane region" description="Helical" evidence="4">
    <location>
        <begin position="81"/>
        <end position="99"/>
    </location>
</feature>
<keyword evidence="4" id="KW-1133">Transmembrane helix</keyword>
<evidence type="ECO:0000256" key="2">
    <source>
        <dbReference type="ARBA" id="ARBA00005773"/>
    </source>
</evidence>
<feature type="transmembrane region" description="Helical" evidence="4">
    <location>
        <begin position="719"/>
        <end position="740"/>
    </location>
</feature>
<organism evidence="5 6">
    <name type="scientific">Pelobates cultripes</name>
    <name type="common">Western spadefoot toad</name>
    <dbReference type="NCBI Taxonomy" id="61616"/>
    <lineage>
        <taxon>Eukaryota</taxon>
        <taxon>Metazoa</taxon>
        <taxon>Chordata</taxon>
        <taxon>Craniata</taxon>
        <taxon>Vertebrata</taxon>
        <taxon>Euteleostomi</taxon>
        <taxon>Amphibia</taxon>
        <taxon>Batrachia</taxon>
        <taxon>Anura</taxon>
        <taxon>Pelobatoidea</taxon>
        <taxon>Pelobatidae</taxon>
        <taxon>Pelobates</taxon>
    </lineage>
</organism>
<feature type="transmembrane region" description="Helical" evidence="4">
    <location>
        <begin position="844"/>
        <end position="866"/>
    </location>
</feature>
<feature type="transmembrane region" description="Helical" evidence="4">
    <location>
        <begin position="539"/>
        <end position="557"/>
    </location>
</feature>
<evidence type="ECO:0000256" key="1">
    <source>
        <dbReference type="ARBA" id="ARBA00004141"/>
    </source>
</evidence>
<feature type="transmembrane region" description="Helical" evidence="4">
    <location>
        <begin position="755"/>
        <end position="776"/>
    </location>
</feature>
<dbReference type="Pfam" id="PF01770">
    <property type="entry name" value="Folate_carrier"/>
    <property type="match status" value="2"/>
</dbReference>
<dbReference type="AlphaFoldDB" id="A0AAD1RAD5"/>
<evidence type="ECO:0000313" key="5">
    <source>
        <dbReference type="EMBL" id="CAH2246569.1"/>
    </source>
</evidence>
<evidence type="ECO:0000313" key="6">
    <source>
        <dbReference type="Proteomes" id="UP001295444"/>
    </source>
</evidence>
<feature type="transmembrane region" description="Helical" evidence="4">
    <location>
        <begin position="12"/>
        <end position="31"/>
    </location>
</feature>
<proteinExistence type="inferred from homology"/>
<dbReference type="EMBL" id="OW240913">
    <property type="protein sequence ID" value="CAH2246569.1"/>
    <property type="molecule type" value="Genomic_DNA"/>
</dbReference>
<feature type="transmembrane region" description="Helical" evidence="4">
    <location>
        <begin position="788"/>
        <end position="808"/>
    </location>
</feature>
<dbReference type="PANTHER" id="PTHR10686:SF37">
    <property type="entry name" value="THIAMINE TRANSPORTER 2"/>
    <property type="match status" value="1"/>
</dbReference>
<protein>
    <submittedName>
        <fullName evidence="5">Thiamine transporter 2</fullName>
    </submittedName>
</protein>
<feature type="transmembrane region" description="Helical" evidence="4">
    <location>
        <begin position="111"/>
        <end position="131"/>
    </location>
</feature>
<dbReference type="InterPro" id="IPR028339">
    <property type="entry name" value="SLC19A1"/>
</dbReference>
<dbReference type="FunFam" id="1.20.1250.20:FF:000246">
    <property type="entry name" value="Cell-surface thiamine transporter 2"/>
    <property type="match status" value="2"/>
</dbReference>
<feature type="transmembrane region" description="Helical" evidence="4">
    <location>
        <begin position="601"/>
        <end position="620"/>
    </location>
</feature>
<feature type="transmembrane region" description="Helical" evidence="4">
    <location>
        <begin position="886"/>
        <end position="905"/>
    </location>
</feature>
<sequence>MSFCGKTMPSGWLYPTLILCIYGFFTFLRPSEPFLTPYLTGPEHNLTIEQVTNAVFPVWTYSYLAILIPVFLLTDYLRYKPVIILQGLSYITTWVLLLFARGVPAMQGMEFSYGMVTATEIAYYSYIYSVVDSEHYQRVTSYCRSITLIGYTIAAVLGQLLVSLAKISYFYLNVISLVAVSVAFLFSLFLPMPSKSMFFHTKAVEDPTQASSSETKLPNQQEIQSDMKAKTEIDNKESPNFFRVVLLLCKDIKVCYSSKELIYWSLWWALATAGYNQVINYVQVLWEHVAPAQDAEVYNGGVEAVSTFLGALVSLLVGYMKINWKLTGELALAIFSAMDAGSLFLMNYTTNIWVCYTGYLIFKSSYVLLITIATFQIAINLSMERYALMFGINTFVALALQTIITVIVVDQRGLALGIETQFLVYGSYFTVIAVIFFVRSLYVLISLRCKPPPLSAGPGGRGAMKMTNGWLYPTFILCIYGFFTFLRPSEPYLTPYLTGPEHNLTIEQATNAVFPVWTYSYLAILIPVFLLTDYLRYKPVIILQGLSYITTWILLLFARGVPAMQWMEFSYGMVTATEIAYYSYIYSVVDSEHYQRVTSYCRSITLIGYTTAAALGQLLVSLAKISYFYLNVISLVAVSVAFLFSLFLPMPSKSMFFHTKAVEDPTQASSSETKLPNQQEIQSDVKAKTEIDNKESPNFFKVVLLLCKDIKVCYSSKELIYWSLWWALATAGYNQVINYIQVLWENVAPAQDANIYYGGVEAVSTFFGALASLLVGYVRVNWKVTGELALAIFSAVDAGSLFLMNYTTNIWACYAGYLIFKSCYVLLITIATFQIAINLSMERYALMFGINTFVALALQTIITVIVVDQRGLALGIRTQFLVYGSYFTVISVIFFVRSLYILISLRCKAPVDNKDSETNTQI</sequence>